<evidence type="ECO:0000313" key="1">
    <source>
        <dbReference type="EMBL" id="OUY08542.1"/>
    </source>
</evidence>
<gene>
    <name evidence="1" type="ORF">CAP51_02700</name>
</gene>
<protein>
    <submittedName>
        <fullName evidence="1">Uncharacterized protein</fullName>
    </submittedName>
</protein>
<name>A0A1Z9Z287_9GAMM</name>
<evidence type="ECO:0000313" key="2">
    <source>
        <dbReference type="Proteomes" id="UP000196536"/>
    </source>
</evidence>
<comment type="caution">
    <text evidence="1">The sequence shown here is derived from an EMBL/GenBank/DDBJ whole genome shotgun (WGS) entry which is preliminary data.</text>
</comment>
<reference evidence="1 2" key="1">
    <citation type="submission" date="2017-05" db="EMBL/GenBank/DDBJ databases">
        <title>Acinetobacter populi ANC 5415 (= PBJ7), whole genome shotgun sequencing project.</title>
        <authorList>
            <person name="Nemec A."/>
            <person name="Radolfova-Krizova L."/>
        </authorList>
    </citation>
    <scope>NUCLEOTIDE SEQUENCE [LARGE SCALE GENOMIC DNA]</scope>
    <source>
        <strain evidence="1 2">PBJ7</strain>
    </source>
</reference>
<proteinExistence type="predicted"/>
<dbReference type="Proteomes" id="UP000196536">
    <property type="component" value="Unassembled WGS sequence"/>
</dbReference>
<organism evidence="1 2">
    <name type="scientific">Acinetobacter populi</name>
    <dbReference type="NCBI Taxonomy" id="1582270"/>
    <lineage>
        <taxon>Bacteria</taxon>
        <taxon>Pseudomonadati</taxon>
        <taxon>Pseudomonadota</taxon>
        <taxon>Gammaproteobacteria</taxon>
        <taxon>Moraxellales</taxon>
        <taxon>Moraxellaceae</taxon>
        <taxon>Acinetobacter</taxon>
    </lineage>
</organism>
<accession>A0A1Z9Z287</accession>
<dbReference type="RefSeq" id="WP_087619209.1">
    <property type="nucleotide sequence ID" value="NZ_NEXX01000001.1"/>
</dbReference>
<sequence length="383" mass="46009">MKSNQLKITDQIKLMNVLEDFVLKNIKYPFGDQRERIKYYKSRCLNLPEPKNTIKERWQTYAPIQQSEPDLQSHSEQNPSEYRYELTEQDKKSIYARHAIGEFKETDQQKKYREEAVKQAYWSDDPNDIIEIPLIDRLPRHYDDILTDIQKFFYYIQSQENINLKQVEILRKKAFYTYAMHNDCRYLPALPKELYVNFEKIHNGNQQQISTDIIKKSFLKYAEEILLNEKEVNKISSINKDIIIQKLTKDSIPFVKKDLIQKLKSDIELLHIQLTHLDYQKNSLLYPADPDQQEEPIYIFNDRTYFDVTRRKYKKRISNYQIKIKELESIGVSSAPSIRRKKFTGDSETWLKQHKMQDQSLYHLIKEIVKKNRQTSYIKNKNS</sequence>
<dbReference type="AlphaFoldDB" id="A0A1Z9Z287"/>
<dbReference type="EMBL" id="NEXX01000001">
    <property type="protein sequence ID" value="OUY08542.1"/>
    <property type="molecule type" value="Genomic_DNA"/>
</dbReference>
<keyword evidence="2" id="KW-1185">Reference proteome</keyword>